<sequence length="252" mass="26276">VAGGAEELLVTLYDGSEYPAELVGADENTDVAVIKIETDGLKAASSTSIDSAKVGDLVIAVGSPFGLQQTVTTGVISAKGRDISVSQETLPMVNLIQTDAAINQGNSGGPLVNSAGQVIGINTLIFSPSGASAGIGFAIPSDTVVNIAEQIIKFGKARIPFIGIEMEENKTDIIGVYIKNTTEGSPAENAGIKSGDIITEFDGVEVQNPLELIAQILRRDVGDVVNIKIYRDGEYLNITLELVESPATENVD</sequence>
<dbReference type="Pfam" id="PF13365">
    <property type="entry name" value="Trypsin_2"/>
    <property type="match status" value="1"/>
</dbReference>
<dbReference type="InterPro" id="IPR036034">
    <property type="entry name" value="PDZ_sf"/>
</dbReference>
<comment type="similarity">
    <text evidence="1">Belongs to the peptidase S1C family.</text>
</comment>
<dbReference type="SUPFAM" id="SSF50494">
    <property type="entry name" value="Trypsin-like serine proteases"/>
    <property type="match status" value="1"/>
</dbReference>
<dbReference type="Gene3D" id="2.30.42.10">
    <property type="match status" value="1"/>
</dbReference>
<evidence type="ECO:0000256" key="3">
    <source>
        <dbReference type="ARBA" id="ARBA00022801"/>
    </source>
</evidence>
<accession>X1AK44</accession>
<proteinExistence type="inferred from homology"/>
<name>X1AK44_9ZZZZ</name>
<dbReference type="InterPro" id="IPR009003">
    <property type="entry name" value="Peptidase_S1_PA"/>
</dbReference>
<protein>
    <recommendedName>
        <fullName evidence="5">PDZ domain-containing protein</fullName>
    </recommendedName>
</protein>
<evidence type="ECO:0000313" key="6">
    <source>
        <dbReference type="EMBL" id="GAG72888.1"/>
    </source>
</evidence>
<dbReference type="InterPro" id="IPR001478">
    <property type="entry name" value="PDZ"/>
</dbReference>
<dbReference type="Gene3D" id="2.40.10.120">
    <property type="match status" value="1"/>
</dbReference>
<dbReference type="AlphaFoldDB" id="X1AK44"/>
<dbReference type="FunFam" id="2.40.10.10:FF:000001">
    <property type="entry name" value="Periplasmic serine protease DegS"/>
    <property type="match status" value="1"/>
</dbReference>
<evidence type="ECO:0000256" key="2">
    <source>
        <dbReference type="ARBA" id="ARBA00022670"/>
    </source>
</evidence>
<feature type="non-terminal residue" evidence="6">
    <location>
        <position position="1"/>
    </location>
</feature>
<reference evidence="6" key="1">
    <citation type="journal article" date="2014" name="Front. Microbiol.">
        <title>High frequency of phylogenetically diverse reductive dehalogenase-homologous genes in deep subseafloor sedimentary metagenomes.</title>
        <authorList>
            <person name="Kawai M."/>
            <person name="Futagami T."/>
            <person name="Toyoda A."/>
            <person name="Takaki Y."/>
            <person name="Nishi S."/>
            <person name="Hori S."/>
            <person name="Arai W."/>
            <person name="Tsubouchi T."/>
            <person name="Morono Y."/>
            <person name="Uchiyama I."/>
            <person name="Ito T."/>
            <person name="Fujiyama A."/>
            <person name="Inagaki F."/>
            <person name="Takami H."/>
        </authorList>
    </citation>
    <scope>NUCLEOTIDE SEQUENCE</scope>
    <source>
        <strain evidence="6">Expedition CK06-06</strain>
    </source>
</reference>
<gene>
    <name evidence="6" type="ORF">S01H4_09044</name>
</gene>
<dbReference type="SUPFAM" id="SSF50156">
    <property type="entry name" value="PDZ domain-like"/>
    <property type="match status" value="1"/>
</dbReference>
<dbReference type="EMBL" id="BART01003201">
    <property type="protein sequence ID" value="GAG72888.1"/>
    <property type="molecule type" value="Genomic_DNA"/>
</dbReference>
<evidence type="ECO:0000256" key="4">
    <source>
        <dbReference type="ARBA" id="ARBA00022825"/>
    </source>
</evidence>
<evidence type="ECO:0000259" key="5">
    <source>
        <dbReference type="PROSITE" id="PS50106"/>
    </source>
</evidence>
<dbReference type="SMART" id="SM00228">
    <property type="entry name" value="PDZ"/>
    <property type="match status" value="1"/>
</dbReference>
<feature type="domain" description="PDZ" evidence="5">
    <location>
        <begin position="151"/>
        <end position="233"/>
    </location>
</feature>
<dbReference type="Pfam" id="PF13180">
    <property type="entry name" value="PDZ_2"/>
    <property type="match status" value="1"/>
</dbReference>
<dbReference type="PANTHER" id="PTHR43343">
    <property type="entry name" value="PEPTIDASE S12"/>
    <property type="match status" value="1"/>
</dbReference>
<evidence type="ECO:0000256" key="1">
    <source>
        <dbReference type="ARBA" id="ARBA00010541"/>
    </source>
</evidence>
<dbReference type="PRINTS" id="PR00834">
    <property type="entry name" value="PROTEASES2C"/>
</dbReference>
<dbReference type="GO" id="GO:0004252">
    <property type="term" value="F:serine-type endopeptidase activity"/>
    <property type="evidence" value="ECO:0007669"/>
    <property type="project" value="InterPro"/>
</dbReference>
<dbReference type="InterPro" id="IPR051201">
    <property type="entry name" value="Chloro_Bact_Ser_Proteases"/>
</dbReference>
<keyword evidence="4" id="KW-0720">Serine protease</keyword>
<dbReference type="InterPro" id="IPR001940">
    <property type="entry name" value="Peptidase_S1C"/>
</dbReference>
<dbReference type="PROSITE" id="PS50106">
    <property type="entry name" value="PDZ"/>
    <property type="match status" value="1"/>
</dbReference>
<keyword evidence="3" id="KW-0378">Hydrolase</keyword>
<dbReference type="GO" id="GO:0006508">
    <property type="term" value="P:proteolysis"/>
    <property type="evidence" value="ECO:0007669"/>
    <property type="project" value="UniProtKB-KW"/>
</dbReference>
<organism evidence="6">
    <name type="scientific">marine sediment metagenome</name>
    <dbReference type="NCBI Taxonomy" id="412755"/>
    <lineage>
        <taxon>unclassified sequences</taxon>
        <taxon>metagenomes</taxon>
        <taxon>ecological metagenomes</taxon>
    </lineage>
</organism>
<dbReference type="PANTHER" id="PTHR43343:SF3">
    <property type="entry name" value="PROTEASE DO-LIKE 8, CHLOROPLASTIC"/>
    <property type="match status" value="1"/>
</dbReference>
<comment type="caution">
    <text evidence="6">The sequence shown here is derived from an EMBL/GenBank/DDBJ whole genome shotgun (WGS) entry which is preliminary data.</text>
</comment>
<keyword evidence="2" id="KW-0645">Protease</keyword>